<evidence type="ECO:0000256" key="1">
    <source>
        <dbReference type="ARBA" id="ARBA00023002"/>
    </source>
</evidence>
<accession>A0A0L0FXV1</accession>
<evidence type="ECO:0000313" key="3">
    <source>
        <dbReference type="Proteomes" id="UP000054560"/>
    </source>
</evidence>
<dbReference type="PANTHER" id="PTHR43899:SF4">
    <property type="entry name" value="17 BETA-HYDROXYSTEROID DEHYDROGENASE TYPE 3"/>
    <property type="match status" value="1"/>
</dbReference>
<dbReference type="STRING" id="667725.A0A0L0FXV1"/>
<dbReference type="OrthoDB" id="1393670at2759"/>
<dbReference type="EMBL" id="KQ242107">
    <property type="protein sequence ID" value="KNC80793.1"/>
    <property type="molecule type" value="Genomic_DNA"/>
</dbReference>
<sequence length="311" mass="33578">MVLNAVAVVLVQSFIFKEQNFKEKYAATWGLVTGSSSGIGRSIAERLASQGINVVLVALDDDVFTKTLTALRADYPSVEFREVRADLSGGSGDYMNAIKARTADIDVNLVFNNAGYIIPGLFADLSIEGQLKNYEVNSTCALKITHHFVNDMLNKRINGLVTFTSSSASYIPGPMAAIYGCTKAMITHFATSLAAEVQSKGIDVLVVHPSPINSGFYNNAGTMESLRFFQKTARSPDVITDCVFTSAGRMVVRDQGYFSIGSKLMLKVLDFNALTECIRYGIATSGDFVTMATQRKRPETPLASATAGGQN</sequence>
<reference evidence="2 3" key="1">
    <citation type="submission" date="2011-02" db="EMBL/GenBank/DDBJ databases">
        <title>The Genome Sequence of Sphaeroforma arctica JP610.</title>
        <authorList>
            <consortium name="The Broad Institute Genome Sequencing Platform"/>
            <person name="Russ C."/>
            <person name="Cuomo C."/>
            <person name="Young S.K."/>
            <person name="Zeng Q."/>
            <person name="Gargeya S."/>
            <person name="Alvarado L."/>
            <person name="Berlin A."/>
            <person name="Chapman S.B."/>
            <person name="Chen Z."/>
            <person name="Freedman E."/>
            <person name="Gellesch M."/>
            <person name="Goldberg J."/>
            <person name="Griggs A."/>
            <person name="Gujja S."/>
            <person name="Heilman E."/>
            <person name="Heiman D."/>
            <person name="Howarth C."/>
            <person name="Mehta T."/>
            <person name="Neiman D."/>
            <person name="Pearson M."/>
            <person name="Roberts A."/>
            <person name="Saif S."/>
            <person name="Shea T."/>
            <person name="Shenoy N."/>
            <person name="Sisk P."/>
            <person name="Stolte C."/>
            <person name="Sykes S."/>
            <person name="White J."/>
            <person name="Yandava C."/>
            <person name="Burger G."/>
            <person name="Gray M.W."/>
            <person name="Holland P.W.H."/>
            <person name="King N."/>
            <person name="Lang F.B.F."/>
            <person name="Roger A.J."/>
            <person name="Ruiz-Trillo I."/>
            <person name="Haas B."/>
            <person name="Nusbaum C."/>
            <person name="Birren B."/>
        </authorList>
    </citation>
    <scope>NUCLEOTIDE SEQUENCE [LARGE SCALE GENOMIC DNA]</scope>
    <source>
        <strain evidence="2 3">JP610</strain>
    </source>
</reference>
<gene>
    <name evidence="2" type="ORF">SARC_06856</name>
</gene>
<dbReference type="SUPFAM" id="SSF51735">
    <property type="entry name" value="NAD(P)-binding Rossmann-fold domains"/>
    <property type="match status" value="1"/>
</dbReference>
<dbReference type="GeneID" id="25907360"/>
<dbReference type="Proteomes" id="UP000054560">
    <property type="component" value="Unassembled WGS sequence"/>
</dbReference>
<dbReference type="InterPro" id="IPR002347">
    <property type="entry name" value="SDR_fam"/>
</dbReference>
<dbReference type="PRINTS" id="PR00081">
    <property type="entry name" value="GDHRDH"/>
</dbReference>
<protein>
    <submittedName>
        <fullName evidence="2">Uncharacterized protein</fullName>
    </submittedName>
</protein>
<dbReference type="Gene3D" id="3.40.50.720">
    <property type="entry name" value="NAD(P)-binding Rossmann-like Domain"/>
    <property type="match status" value="1"/>
</dbReference>
<dbReference type="Pfam" id="PF00106">
    <property type="entry name" value="adh_short"/>
    <property type="match status" value="1"/>
</dbReference>
<dbReference type="eggNOG" id="ENOG502QS5G">
    <property type="taxonomic scope" value="Eukaryota"/>
</dbReference>
<dbReference type="InterPro" id="IPR051019">
    <property type="entry name" value="VLCFA-Steroid_DH"/>
</dbReference>
<organism evidence="2 3">
    <name type="scientific">Sphaeroforma arctica JP610</name>
    <dbReference type="NCBI Taxonomy" id="667725"/>
    <lineage>
        <taxon>Eukaryota</taxon>
        <taxon>Ichthyosporea</taxon>
        <taxon>Ichthyophonida</taxon>
        <taxon>Sphaeroforma</taxon>
    </lineage>
</organism>
<keyword evidence="1" id="KW-0560">Oxidoreductase</keyword>
<name>A0A0L0FXV1_9EUKA</name>
<dbReference type="InterPro" id="IPR036291">
    <property type="entry name" value="NAD(P)-bd_dom_sf"/>
</dbReference>
<keyword evidence="3" id="KW-1185">Reference proteome</keyword>
<dbReference type="RefSeq" id="XP_014154695.1">
    <property type="nucleotide sequence ID" value="XM_014299220.1"/>
</dbReference>
<dbReference type="PANTHER" id="PTHR43899">
    <property type="entry name" value="RH59310P"/>
    <property type="match status" value="1"/>
</dbReference>
<evidence type="ECO:0000313" key="2">
    <source>
        <dbReference type="EMBL" id="KNC80793.1"/>
    </source>
</evidence>
<dbReference type="GO" id="GO:0016491">
    <property type="term" value="F:oxidoreductase activity"/>
    <property type="evidence" value="ECO:0007669"/>
    <property type="project" value="UniProtKB-KW"/>
</dbReference>
<proteinExistence type="predicted"/>
<dbReference type="AlphaFoldDB" id="A0A0L0FXV1"/>